<sequence length="237" mass="26709">MWIRIEEISIRQIDANHLENPKSAGGPMVLNLFQREGRTVFSITRNKKVYPQYLETPASNRAAHGIRIPNRKWTNEMKAFAQQELGKIPPQKGIFKITIVGWLFLLLAFGTLGYLVYEGIQAPAKAKKHQQEMAVKATVSEGDVYFGKYRVYKEKGNFIGSEGGFGWFKVVKVENGTYYIAKSVEMSDTAKPKEQLNSNGFEKESMAVKAKELGAYHKSFASGDGLIEISFSEKKNE</sequence>
<dbReference type="RefSeq" id="WP_141614853.1">
    <property type="nucleotide sequence ID" value="NZ_CP041253.1"/>
</dbReference>
<evidence type="ECO:0000313" key="2">
    <source>
        <dbReference type="EMBL" id="QDH79611.1"/>
    </source>
</evidence>
<keyword evidence="1" id="KW-1133">Transmembrane helix</keyword>
<organism evidence="2 3">
    <name type="scientific">Echinicola soli</name>
    <dbReference type="NCBI Taxonomy" id="2591634"/>
    <lineage>
        <taxon>Bacteria</taxon>
        <taxon>Pseudomonadati</taxon>
        <taxon>Bacteroidota</taxon>
        <taxon>Cytophagia</taxon>
        <taxon>Cytophagales</taxon>
        <taxon>Cyclobacteriaceae</taxon>
        <taxon>Echinicola</taxon>
    </lineage>
</organism>
<name>A0A514CIF7_9BACT</name>
<dbReference type="Proteomes" id="UP000316614">
    <property type="component" value="Chromosome"/>
</dbReference>
<keyword evidence="3" id="KW-1185">Reference proteome</keyword>
<proteinExistence type="predicted"/>
<keyword evidence="1" id="KW-0472">Membrane</keyword>
<protein>
    <submittedName>
        <fullName evidence="2">Uncharacterized protein</fullName>
    </submittedName>
</protein>
<reference evidence="2 3" key="1">
    <citation type="submission" date="2019-06" db="EMBL/GenBank/DDBJ databases">
        <title>Echinicola alkalisoli sp. nov. isolated from saline soil.</title>
        <authorList>
            <person name="Sun J.-Q."/>
            <person name="Xu L."/>
        </authorList>
    </citation>
    <scope>NUCLEOTIDE SEQUENCE [LARGE SCALE GENOMIC DNA]</scope>
    <source>
        <strain evidence="2 3">LN3S3</strain>
    </source>
</reference>
<feature type="transmembrane region" description="Helical" evidence="1">
    <location>
        <begin position="97"/>
        <end position="117"/>
    </location>
</feature>
<evidence type="ECO:0000256" key="1">
    <source>
        <dbReference type="SAM" id="Phobius"/>
    </source>
</evidence>
<dbReference type="AlphaFoldDB" id="A0A514CIF7"/>
<dbReference type="EMBL" id="CP041253">
    <property type="protein sequence ID" value="QDH79611.1"/>
    <property type="molecule type" value="Genomic_DNA"/>
</dbReference>
<accession>A0A514CIF7</accession>
<evidence type="ECO:0000313" key="3">
    <source>
        <dbReference type="Proteomes" id="UP000316614"/>
    </source>
</evidence>
<dbReference type="OrthoDB" id="1377971at2"/>
<dbReference type="KEGG" id="echi:FKX85_11405"/>
<gene>
    <name evidence="2" type="ORF">FKX85_11405</name>
</gene>
<keyword evidence="1" id="KW-0812">Transmembrane</keyword>